<dbReference type="GO" id="GO:0016884">
    <property type="term" value="F:carbon-nitrogen ligase activity, with glutamine as amido-N-donor"/>
    <property type="evidence" value="ECO:0007669"/>
    <property type="project" value="UniProtKB-UniRule"/>
</dbReference>
<gene>
    <name evidence="1" type="primary">AIM41</name>
    <name evidence="2" type="ORF">PPNO1_LOCUS330</name>
</gene>
<dbReference type="Proteomes" id="UP000838763">
    <property type="component" value="Unassembled WGS sequence"/>
</dbReference>
<keyword evidence="3" id="KW-1185">Reference proteome</keyword>
<evidence type="ECO:0000313" key="3">
    <source>
        <dbReference type="Proteomes" id="UP000838763"/>
    </source>
</evidence>
<dbReference type="GO" id="GO:0005739">
    <property type="term" value="C:mitochondrion"/>
    <property type="evidence" value="ECO:0007669"/>
    <property type="project" value="UniProtKB-SubCell"/>
</dbReference>
<protein>
    <recommendedName>
        <fullName evidence="1">Altered inheritance of mitochondria protein 41</fullName>
    </recommendedName>
</protein>
<sequence length="197" mass="20862">MTTALFARRFAAIPKLGTAPPISLRPHLSCVRTYSTATDSPPFLQRLKGDLKTAMRAKDAQRLSVLRAVMSATLNASKGPTPIRTDVQLVALLRKTQKSSLDAAKEFRGAGREDLAQKEEEQASILGEYAAASGVQTLGEAELKALVSEAVESAKSAGVASKALVGDVMKKLSGALEGKDVDRKELANLVKEIAGSE</sequence>
<dbReference type="InterPro" id="IPR023168">
    <property type="entry name" value="GatB_Yqey_C_2"/>
</dbReference>
<dbReference type="InterPro" id="IPR042184">
    <property type="entry name" value="YqeY/Aim41_N"/>
</dbReference>
<dbReference type="Gene3D" id="1.10.1510.10">
    <property type="entry name" value="Uncharacterised protein YqeY/AIM41 PF09424, N-terminal domain"/>
    <property type="match status" value="1"/>
</dbReference>
<comment type="similarity">
    <text evidence="1">Belongs to the AIM41 family.</text>
</comment>
<dbReference type="SUPFAM" id="SSF89095">
    <property type="entry name" value="GatB/YqeY motif"/>
    <property type="match status" value="1"/>
</dbReference>
<dbReference type="EMBL" id="CALLCH030000001">
    <property type="protein sequence ID" value="CAI4210528.1"/>
    <property type="molecule type" value="Genomic_DNA"/>
</dbReference>
<dbReference type="PANTHER" id="PTHR28055:SF1">
    <property type="entry name" value="ALTERED INHERITANCE OF MITOCHONDRIA PROTEIN 41, MITOCHONDRIAL"/>
    <property type="match status" value="1"/>
</dbReference>
<accession>A0A9P1GTY9</accession>
<proteinExistence type="inferred from homology"/>
<comment type="subcellular location">
    <subcellularLocation>
        <location evidence="1">Mitochondrion</location>
    </subcellularLocation>
</comment>
<comment type="caution">
    <text evidence="2">The sequence shown here is derived from an EMBL/GenBank/DDBJ whole genome shotgun (WGS) entry which is preliminary data.</text>
</comment>
<dbReference type="AlphaFoldDB" id="A0A9P1GTY9"/>
<evidence type="ECO:0000313" key="2">
    <source>
        <dbReference type="EMBL" id="CAI4210528.1"/>
    </source>
</evidence>
<dbReference type="InterPro" id="IPR003789">
    <property type="entry name" value="Asn/Gln_tRNA_amidoTrase-B-like"/>
</dbReference>
<reference evidence="2" key="1">
    <citation type="submission" date="2022-11" db="EMBL/GenBank/DDBJ databases">
        <authorList>
            <person name="Scott C."/>
            <person name="Bruce N."/>
        </authorList>
    </citation>
    <scope>NUCLEOTIDE SEQUENCE</scope>
</reference>
<dbReference type="Gene3D" id="1.10.10.410">
    <property type="match status" value="1"/>
</dbReference>
<name>A0A9P1GTY9_9PEZI</name>
<organism evidence="2 3">
    <name type="scientific">Parascedosporium putredinis</name>
    <dbReference type="NCBI Taxonomy" id="1442378"/>
    <lineage>
        <taxon>Eukaryota</taxon>
        <taxon>Fungi</taxon>
        <taxon>Dikarya</taxon>
        <taxon>Ascomycota</taxon>
        <taxon>Pezizomycotina</taxon>
        <taxon>Sordariomycetes</taxon>
        <taxon>Hypocreomycetidae</taxon>
        <taxon>Microascales</taxon>
        <taxon>Microascaceae</taxon>
        <taxon>Parascedosporium</taxon>
    </lineage>
</organism>
<dbReference type="PANTHER" id="PTHR28055">
    <property type="entry name" value="ALTERED INHERITANCE OF MITOCHONDRIA PROTEIN 41, MITOCHONDRIAL"/>
    <property type="match status" value="1"/>
</dbReference>
<evidence type="ECO:0000256" key="1">
    <source>
        <dbReference type="RuleBase" id="RU365099"/>
    </source>
</evidence>
<keyword evidence="1" id="KW-0496">Mitochondrion</keyword>
<dbReference type="InterPro" id="IPR019004">
    <property type="entry name" value="YqeY/Aim41"/>
</dbReference>
<dbReference type="Pfam" id="PF09424">
    <property type="entry name" value="YqeY"/>
    <property type="match status" value="1"/>
</dbReference>
<dbReference type="OrthoDB" id="538640at2759"/>